<evidence type="ECO:0000313" key="1">
    <source>
        <dbReference type="EMBL" id="TDL18416.1"/>
    </source>
</evidence>
<gene>
    <name evidence="1" type="ORF">BD410DRAFT_501039</name>
</gene>
<accession>A0A4Y7PTN5</accession>
<reference evidence="1 2" key="1">
    <citation type="submission" date="2018-06" db="EMBL/GenBank/DDBJ databases">
        <title>A transcriptomic atlas of mushroom development highlights an independent origin of complex multicellularity.</title>
        <authorList>
            <consortium name="DOE Joint Genome Institute"/>
            <person name="Krizsan K."/>
            <person name="Almasi E."/>
            <person name="Merenyi Z."/>
            <person name="Sahu N."/>
            <person name="Viragh M."/>
            <person name="Koszo T."/>
            <person name="Mondo S."/>
            <person name="Kiss B."/>
            <person name="Balint B."/>
            <person name="Kues U."/>
            <person name="Barry K."/>
            <person name="Hegedus J.C."/>
            <person name="Henrissat B."/>
            <person name="Johnson J."/>
            <person name="Lipzen A."/>
            <person name="Ohm R."/>
            <person name="Nagy I."/>
            <person name="Pangilinan J."/>
            <person name="Yan J."/>
            <person name="Xiong Y."/>
            <person name="Grigoriev I.V."/>
            <person name="Hibbett D.S."/>
            <person name="Nagy L.G."/>
        </authorList>
    </citation>
    <scope>NUCLEOTIDE SEQUENCE [LARGE SCALE GENOMIC DNA]</scope>
    <source>
        <strain evidence="1 2">SZMC22713</strain>
    </source>
</reference>
<dbReference type="EMBL" id="ML170208">
    <property type="protein sequence ID" value="TDL18416.1"/>
    <property type="molecule type" value="Genomic_DNA"/>
</dbReference>
<organism evidence="1 2">
    <name type="scientific">Rickenella mellea</name>
    <dbReference type="NCBI Taxonomy" id="50990"/>
    <lineage>
        <taxon>Eukaryota</taxon>
        <taxon>Fungi</taxon>
        <taxon>Dikarya</taxon>
        <taxon>Basidiomycota</taxon>
        <taxon>Agaricomycotina</taxon>
        <taxon>Agaricomycetes</taxon>
        <taxon>Hymenochaetales</taxon>
        <taxon>Rickenellaceae</taxon>
        <taxon>Rickenella</taxon>
    </lineage>
</organism>
<keyword evidence="2" id="KW-1185">Reference proteome</keyword>
<name>A0A4Y7PTN5_9AGAM</name>
<proteinExistence type="predicted"/>
<evidence type="ECO:0000313" key="2">
    <source>
        <dbReference type="Proteomes" id="UP000294933"/>
    </source>
</evidence>
<dbReference type="VEuPathDB" id="FungiDB:BD410DRAFT_501039"/>
<dbReference type="AlphaFoldDB" id="A0A4Y7PTN5"/>
<sequence>MPCLVGENFGRSVRVRLEAIRSQRSLPISMPAVLRHSSSLCLAPASDNTLSTHRYPRPITCPADRGFYKISLLFHRNGVKVFFRIHHF</sequence>
<protein>
    <submittedName>
        <fullName evidence="1">Uncharacterized protein</fullName>
    </submittedName>
</protein>
<dbReference type="Proteomes" id="UP000294933">
    <property type="component" value="Unassembled WGS sequence"/>
</dbReference>